<comment type="caution">
    <text evidence="2">The sequence shown here is derived from an EMBL/GenBank/DDBJ whole genome shotgun (WGS) entry which is preliminary data.</text>
</comment>
<protein>
    <recommendedName>
        <fullName evidence="4">LVIVD repeat-containing protein</fullName>
    </recommendedName>
</protein>
<sequence length="181" mass="20052">MKTFSLITFVGLLLFCIACTPRETGEPPNGPAFNGTAYVPVYATAADLDKVETLPARALKAPGKIYIKDTYLFVNEQGEGIHIIDNRDPASPEKISFVSILGNYDMAVKGNFLYADNARDLIVLDISNPLKIKVVKRIPSAIPQNNYPPYTNIYFECVDSEKGAVVGWEKVNMDERPACFR</sequence>
<name>A0A4V2XAM7_9BACT</name>
<gene>
    <name evidence="2" type="ORF">EZE20_04370</name>
</gene>
<dbReference type="Proteomes" id="UP000295706">
    <property type="component" value="Unassembled WGS sequence"/>
</dbReference>
<evidence type="ECO:0000313" key="3">
    <source>
        <dbReference type="Proteomes" id="UP000295706"/>
    </source>
</evidence>
<dbReference type="EMBL" id="SMJU01000002">
    <property type="protein sequence ID" value="TDB68165.1"/>
    <property type="molecule type" value="Genomic_DNA"/>
</dbReference>
<accession>A0A4V2XAM7</accession>
<organism evidence="2 3">
    <name type="scientific">Arundinibacter roseus</name>
    <dbReference type="NCBI Taxonomy" id="2070510"/>
    <lineage>
        <taxon>Bacteria</taxon>
        <taxon>Pseudomonadati</taxon>
        <taxon>Bacteroidota</taxon>
        <taxon>Cytophagia</taxon>
        <taxon>Cytophagales</taxon>
        <taxon>Spirosomataceae</taxon>
        <taxon>Arundinibacter</taxon>
    </lineage>
</organism>
<proteinExistence type="predicted"/>
<feature type="chain" id="PRO_5020594800" description="LVIVD repeat-containing protein" evidence="1">
    <location>
        <begin position="21"/>
        <end position="181"/>
    </location>
</feature>
<dbReference type="AlphaFoldDB" id="A0A4V2XAM7"/>
<reference evidence="2 3" key="1">
    <citation type="submission" date="2019-02" db="EMBL/GenBank/DDBJ databases">
        <title>Arundinibacter roseus gen. nov., sp. nov., a new member of the family Cytophagaceae.</title>
        <authorList>
            <person name="Szuroczki S."/>
            <person name="Khayer B."/>
            <person name="Sproer C."/>
            <person name="Toumi M."/>
            <person name="Szabo A."/>
            <person name="Felfoldi T."/>
            <person name="Schumann P."/>
            <person name="Toth E."/>
        </authorList>
    </citation>
    <scope>NUCLEOTIDE SEQUENCE [LARGE SCALE GENOMIC DNA]</scope>
    <source>
        <strain evidence="2 3">DMA-k-7a</strain>
    </source>
</reference>
<feature type="signal peptide" evidence="1">
    <location>
        <begin position="1"/>
        <end position="20"/>
    </location>
</feature>
<keyword evidence="3" id="KW-1185">Reference proteome</keyword>
<dbReference type="InterPro" id="IPR013211">
    <property type="entry name" value="LVIVD"/>
</dbReference>
<dbReference type="OrthoDB" id="853480at2"/>
<evidence type="ECO:0000313" key="2">
    <source>
        <dbReference type="EMBL" id="TDB68165.1"/>
    </source>
</evidence>
<evidence type="ECO:0008006" key="4">
    <source>
        <dbReference type="Google" id="ProtNLM"/>
    </source>
</evidence>
<dbReference type="Pfam" id="PF08309">
    <property type="entry name" value="LVIVD"/>
    <property type="match status" value="2"/>
</dbReference>
<keyword evidence="1" id="KW-0732">Signal</keyword>
<dbReference type="RefSeq" id="WP_132114870.1">
    <property type="nucleotide sequence ID" value="NZ_SMJU01000002.1"/>
</dbReference>
<evidence type="ECO:0000256" key="1">
    <source>
        <dbReference type="SAM" id="SignalP"/>
    </source>
</evidence>